<evidence type="ECO:0000313" key="1">
    <source>
        <dbReference type="EMBL" id="ETO00999.1"/>
    </source>
</evidence>
<dbReference type="EMBL" id="ASPP01039483">
    <property type="protein sequence ID" value="ETO00999.1"/>
    <property type="molecule type" value="Genomic_DNA"/>
</dbReference>
<dbReference type="OrthoDB" id="6142015at2759"/>
<organism evidence="1 2">
    <name type="scientific">Reticulomyxa filosa</name>
    <dbReference type="NCBI Taxonomy" id="46433"/>
    <lineage>
        <taxon>Eukaryota</taxon>
        <taxon>Sar</taxon>
        <taxon>Rhizaria</taxon>
        <taxon>Retaria</taxon>
        <taxon>Foraminifera</taxon>
        <taxon>Monothalamids</taxon>
        <taxon>Reticulomyxidae</taxon>
        <taxon>Reticulomyxa</taxon>
    </lineage>
</organism>
<proteinExistence type="predicted"/>
<sequence length="716" mass="83875">MERVRPSIGTNRRSGKNRKRHFDCRDVSSYAKIGFFDVLIRCENELKILARDSDFTNNTEFERVVHALNESNHQGLQQLIHSLKVVNPIMQQKLWKRPLENMTNLVKAILSLCPDDENFVQMLKDCCDANLKNISSLVKEEDKVRTEKSLEQLKEAVTYGRWQFGSCEDILQGKKNHELVLEITTIVWHYDEIGKNIDRVLLGVNEKELKGIEAVIKQFEECKEISASQVEFWKKGGRIYSHNNRDSSGNEVLYLSVNSQMSKLTTCKDLWQQRLSQWKEHAFQLREKFPALNYFRFNEIHSLIHQIDTLLSPKCLDRSLQAAKSIKPFLQKIDCQVTDEDIDKILQDWRDFNCDILKNYDLYNISDRDFKKCRDTIARFGLILRPLWACFPSDRVERPCPILLNVGKPNLILCPHKSLLLEVLGLFESHEYIPRAEHILICNEHTAEEDVTCLIFRAIGSDKRMQIETTNMEMDHGFVKPLYCLVCPENLAPETLNQVCKSVHGTLLNDIQSEKLKRCFYMFAVMSCERDNLLCKLLEPFCWNGQEYTYSKRYRKDSKKHENSTKMVKEIYVAFNGKDIDWTQIMDNLWSYHPCPKDSLIIYHLNISSCVSVQINDFLFELLFLRHIDSNSQISQCFHVNPNMIFLIEIPSTLDNLSPNEMFFNLFSHTIQFPIVEVSGLNNPFEFGMDAQYTVKWMQQYFQGNLEFSYIFFAFF</sequence>
<gene>
    <name evidence="1" type="ORF">RFI_36440</name>
</gene>
<evidence type="ECO:0000313" key="2">
    <source>
        <dbReference type="Proteomes" id="UP000023152"/>
    </source>
</evidence>
<reference evidence="1 2" key="1">
    <citation type="journal article" date="2013" name="Curr. Biol.">
        <title>The Genome of the Foraminiferan Reticulomyxa filosa.</title>
        <authorList>
            <person name="Glockner G."/>
            <person name="Hulsmann N."/>
            <person name="Schleicher M."/>
            <person name="Noegel A.A."/>
            <person name="Eichinger L."/>
            <person name="Gallinger C."/>
            <person name="Pawlowski J."/>
            <person name="Sierra R."/>
            <person name="Euteneuer U."/>
            <person name="Pillet L."/>
            <person name="Moustafa A."/>
            <person name="Platzer M."/>
            <person name="Groth M."/>
            <person name="Szafranski K."/>
            <person name="Schliwa M."/>
        </authorList>
    </citation>
    <scope>NUCLEOTIDE SEQUENCE [LARGE SCALE GENOMIC DNA]</scope>
</reference>
<name>X6LHD1_RETFI</name>
<protein>
    <submittedName>
        <fullName evidence="1">Uncharacterized protein</fullName>
    </submittedName>
</protein>
<comment type="caution">
    <text evidence="1">The sequence shown here is derived from an EMBL/GenBank/DDBJ whole genome shotgun (WGS) entry which is preliminary data.</text>
</comment>
<accession>X6LHD1</accession>
<dbReference type="Proteomes" id="UP000023152">
    <property type="component" value="Unassembled WGS sequence"/>
</dbReference>
<keyword evidence="2" id="KW-1185">Reference proteome</keyword>
<dbReference type="AlphaFoldDB" id="X6LHD1"/>